<feature type="transmembrane region" description="Helical" evidence="1">
    <location>
        <begin position="12"/>
        <end position="34"/>
    </location>
</feature>
<name>A0AA35SUH3_GEOBA</name>
<keyword evidence="1" id="KW-1133">Transmembrane helix</keyword>
<evidence type="ECO:0000256" key="1">
    <source>
        <dbReference type="SAM" id="Phobius"/>
    </source>
</evidence>
<evidence type="ECO:0000313" key="2">
    <source>
        <dbReference type="EMBL" id="CAI8035924.1"/>
    </source>
</evidence>
<evidence type="ECO:0000313" key="3">
    <source>
        <dbReference type="Proteomes" id="UP001174909"/>
    </source>
</evidence>
<reference evidence="2" key="1">
    <citation type="submission" date="2023-03" db="EMBL/GenBank/DDBJ databases">
        <authorList>
            <person name="Steffen K."/>
            <person name="Cardenas P."/>
        </authorList>
    </citation>
    <scope>NUCLEOTIDE SEQUENCE</scope>
</reference>
<gene>
    <name evidence="2" type="ORF">GBAR_LOCUS20159</name>
</gene>
<keyword evidence="1" id="KW-0472">Membrane</keyword>
<feature type="transmembrane region" description="Helical" evidence="1">
    <location>
        <begin position="82"/>
        <end position="108"/>
    </location>
</feature>
<feature type="transmembrane region" description="Helical" evidence="1">
    <location>
        <begin position="46"/>
        <end position="70"/>
    </location>
</feature>
<protein>
    <submittedName>
        <fullName evidence="2">Uncharacterized protein</fullName>
    </submittedName>
</protein>
<keyword evidence="3" id="KW-1185">Reference proteome</keyword>
<feature type="transmembrane region" description="Helical" evidence="1">
    <location>
        <begin position="128"/>
        <end position="148"/>
    </location>
</feature>
<comment type="caution">
    <text evidence="2">The sequence shown here is derived from an EMBL/GenBank/DDBJ whole genome shotgun (WGS) entry which is preliminary data.</text>
</comment>
<keyword evidence="1" id="KW-0812">Transmembrane</keyword>
<dbReference type="Proteomes" id="UP001174909">
    <property type="component" value="Unassembled WGS sequence"/>
</dbReference>
<dbReference type="AlphaFoldDB" id="A0AA35SUH3"/>
<dbReference type="EMBL" id="CASHTH010002836">
    <property type="protein sequence ID" value="CAI8035924.1"/>
    <property type="molecule type" value="Genomic_DNA"/>
</dbReference>
<proteinExistence type="predicted"/>
<organism evidence="2 3">
    <name type="scientific">Geodia barretti</name>
    <name type="common">Barrett's horny sponge</name>
    <dbReference type="NCBI Taxonomy" id="519541"/>
    <lineage>
        <taxon>Eukaryota</taxon>
        <taxon>Metazoa</taxon>
        <taxon>Porifera</taxon>
        <taxon>Demospongiae</taxon>
        <taxon>Heteroscleromorpha</taxon>
        <taxon>Tetractinellida</taxon>
        <taxon>Astrophorina</taxon>
        <taxon>Geodiidae</taxon>
        <taxon>Geodia</taxon>
    </lineage>
</organism>
<accession>A0AA35SUH3</accession>
<sequence length="171" mass="19032">MKCVAVAKKVSLFFLTLSLIGWIVFLVGTCRIVKVLVDADISVFTFYFSSIWAEVVVGLVVFCLPFAYTLTGGMCSYVLGSITAFLAVLFIVVITANRTAVAYVIVLLDYSGHTVDITAIHTDVHQSLLMMFFGGIATTFFWAIYQTIWPWFMTESRTHTTETDTDIYSTA</sequence>